<dbReference type="AlphaFoldDB" id="S9ZL48"/>
<sequence>MSFATDLILALEHATAGRPIARVRALHLPPAEAAASKSGEFCALELDDGALGISFVLLGDTLSQLVQAKDMDGVIGMDALQLAREFARPRSDSADPAADLRRTLGFAAANALSRTVMDRLGFTPPRASGPLGGIEPQAGDHIGMIGLFTPLLPQLLPQLAEAGARLTVIELNPEQVGNHDGYRVTLDAGELGTCNKVLSTSTILLNHTVDSMLAHCRQASHIALIGPSAGCLAQPLFARGVSLIGGSWVSDRAGFIDALRRGESWGQFAYKFALTAADWPDAVDRR</sequence>
<name>S9ZL48_9RHOO</name>
<proteinExistence type="predicted"/>
<dbReference type="Proteomes" id="UP000015455">
    <property type="component" value="Unassembled WGS sequence"/>
</dbReference>
<protein>
    <recommendedName>
        <fullName evidence="1">Putative heavy-metal chelation domain-containing protein</fullName>
    </recommendedName>
</protein>
<evidence type="ECO:0000313" key="2">
    <source>
        <dbReference type="EMBL" id="EPZ14192.1"/>
    </source>
</evidence>
<dbReference type="OrthoDB" id="6398618at2"/>
<dbReference type="Gene3D" id="3.40.50.11590">
    <property type="match status" value="1"/>
</dbReference>
<organism evidence="2 3">
    <name type="scientific">Thauera terpenica 58Eu</name>
    <dbReference type="NCBI Taxonomy" id="1348657"/>
    <lineage>
        <taxon>Bacteria</taxon>
        <taxon>Pseudomonadati</taxon>
        <taxon>Pseudomonadota</taxon>
        <taxon>Betaproteobacteria</taxon>
        <taxon>Rhodocyclales</taxon>
        <taxon>Zoogloeaceae</taxon>
        <taxon>Thauera</taxon>
    </lineage>
</organism>
<dbReference type="eggNOG" id="COG2014">
    <property type="taxonomic scope" value="Bacteria"/>
</dbReference>
<accession>S9ZL48</accession>
<dbReference type="RefSeq" id="WP_021250649.1">
    <property type="nucleotide sequence ID" value="NZ_ATJV01000092.1"/>
</dbReference>
<feature type="domain" description="Putative heavy-metal chelation" evidence="1">
    <location>
        <begin position="137"/>
        <end position="274"/>
    </location>
</feature>
<keyword evidence="3" id="KW-1185">Reference proteome</keyword>
<dbReference type="EMBL" id="ATJV01000092">
    <property type="protein sequence ID" value="EPZ14192.1"/>
    <property type="molecule type" value="Genomic_DNA"/>
</dbReference>
<comment type="caution">
    <text evidence="2">The sequence shown here is derived from an EMBL/GenBank/DDBJ whole genome shotgun (WGS) entry which is preliminary data.</text>
</comment>
<dbReference type="PATRIC" id="fig|1348657.5.peg.3256"/>
<gene>
    <name evidence="2" type="ORF">M622_06355</name>
</gene>
<dbReference type="SUPFAM" id="SSF159713">
    <property type="entry name" value="Dhaf3308-like"/>
    <property type="match status" value="1"/>
</dbReference>
<evidence type="ECO:0000313" key="3">
    <source>
        <dbReference type="Proteomes" id="UP000015455"/>
    </source>
</evidence>
<reference evidence="2 3" key="1">
    <citation type="submission" date="2013-06" db="EMBL/GenBank/DDBJ databases">
        <title>Draft genome sequence of Thauera terpenica.</title>
        <authorList>
            <person name="Liu B."/>
            <person name="Frostegard A.H."/>
            <person name="Shapleigh J.P."/>
        </authorList>
    </citation>
    <scope>NUCLEOTIDE SEQUENCE [LARGE SCALE GENOMIC DNA]</scope>
    <source>
        <strain evidence="2 3">58Eu</strain>
    </source>
</reference>
<dbReference type="STRING" id="1348657.M622_06355"/>
<evidence type="ECO:0000259" key="1">
    <source>
        <dbReference type="Pfam" id="PF04016"/>
    </source>
</evidence>
<dbReference type="InterPro" id="IPR007161">
    <property type="entry name" value="DUF364"/>
</dbReference>
<dbReference type="Pfam" id="PF04016">
    <property type="entry name" value="DUF364"/>
    <property type="match status" value="1"/>
</dbReference>